<dbReference type="SUPFAM" id="SSF52507">
    <property type="entry name" value="Homo-oligomeric flavin-containing Cys decarboxylases, HFCD"/>
    <property type="match status" value="1"/>
</dbReference>
<comment type="caution">
    <text evidence="7">Lacks conserved residue(s) required for the propagation of feature annotation.</text>
</comment>
<dbReference type="EC" id="2.5.1.129" evidence="7"/>
<feature type="binding site" evidence="7">
    <location>
        <position position="171"/>
    </location>
    <ligand>
        <name>dimethylallyl phosphate</name>
        <dbReference type="ChEBI" id="CHEBI:88052"/>
    </ligand>
</feature>
<dbReference type="GO" id="GO:0016831">
    <property type="term" value="F:carboxy-lyase activity"/>
    <property type="evidence" value="ECO:0007669"/>
    <property type="project" value="TreeGrafter"/>
</dbReference>
<feature type="binding site" evidence="7">
    <location>
        <position position="39"/>
    </location>
    <ligand>
        <name>FMN</name>
        <dbReference type="ChEBI" id="CHEBI:58210"/>
    </ligand>
</feature>
<keyword evidence="3 7" id="KW-0288">FMN</keyword>
<evidence type="ECO:0000256" key="3">
    <source>
        <dbReference type="ARBA" id="ARBA00022643"/>
    </source>
</evidence>
<evidence type="ECO:0000256" key="7">
    <source>
        <dbReference type="HAMAP-Rule" id="MF_01984"/>
    </source>
</evidence>
<reference evidence="10" key="1">
    <citation type="submission" date="2015-10" db="EMBL/GenBank/DDBJ databases">
        <authorList>
            <person name="Regsiter A."/>
            <person name="william w."/>
        </authorList>
    </citation>
    <scope>NUCLEOTIDE SEQUENCE [LARGE SCALE GENOMIC DNA]</scope>
</reference>
<dbReference type="InterPro" id="IPR036551">
    <property type="entry name" value="Flavin_trans-like"/>
</dbReference>
<dbReference type="PANTHER" id="PTHR43374:SF1">
    <property type="entry name" value="FLAVIN PRENYLTRANSFERASE PAD1, MITOCHONDRIAL"/>
    <property type="match status" value="1"/>
</dbReference>
<dbReference type="HAMAP" id="MF_01984">
    <property type="entry name" value="ubiX_pad"/>
    <property type="match status" value="1"/>
</dbReference>
<dbReference type="Proteomes" id="UP000184315">
    <property type="component" value="Unassembled WGS sequence"/>
</dbReference>
<gene>
    <name evidence="7 9" type="primary">ubiX</name>
    <name evidence="9" type="ORF">PL9214290342</name>
</gene>
<feature type="binding site" evidence="7">
    <location>
        <position position="125"/>
    </location>
    <ligand>
        <name>FMN</name>
        <dbReference type="ChEBI" id="CHEBI:58210"/>
    </ligand>
</feature>
<comment type="function">
    <text evidence="7">Flavin prenyltransferase that catalyzes the synthesis of the prenylated FMN cofactor (prenyl-FMN) for 4-hydroxy-3-polyprenylbenzoic acid decarboxylase UbiD. The prenyltransferase is metal-independent and links a dimethylallyl moiety from dimethylallyl monophosphate (DMAP) to the flavin N5 and C6 atoms of FMN.</text>
</comment>
<dbReference type="NCBIfam" id="TIGR00421">
    <property type="entry name" value="ubiX_pad"/>
    <property type="match status" value="1"/>
</dbReference>
<keyword evidence="9" id="KW-0456">Lyase</keyword>
<proteinExistence type="inferred from homology"/>
<evidence type="ECO:0000256" key="6">
    <source>
        <dbReference type="ARBA" id="ARBA00060793"/>
    </source>
</evidence>
<keyword evidence="2 7" id="KW-0285">Flavoprotein</keyword>
<feature type="binding site" evidence="7">
    <location>
        <position position="155"/>
    </location>
    <ligand>
        <name>dimethylallyl phosphate</name>
        <dbReference type="ChEBI" id="CHEBI:88052"/>
    </ligand>
</feature>
<organism evidence="9 10">
    <name type="scientific">Planktothrix tepida PCC 9214</name>
    <dbReference type="NCBI Taxonomy" id="671072"/>
    <lineage>
        <taxon>Bacteria</taxon>
        <taxon>Bacillati</taxon>
        <taxon>Cyanobacteriota</taxon>
        <taxon>Cyanophyceae</taxon>
        <taxon>Oscillatoriophycideae</taxon>
        <taxon>Oscillatoriales</taxon>
        <taxon>Microcoleaceae</taxon>
        <taxon>Planktothrix</taxon>
    </lineage>
</organism>
<keyword evidence="10" id="KW-1185">Reference proteome</keyword>
<feature type="binding site" evidence="7">
    <location>
        <begin position="13"/>
        <end position="15"/>
    </location>
    <ligand>
        <name>FMN</name>
        <dbReference type="ChEBI" id="CHEBI:58210"/>
    </ligand>
</feature>
<dbReference type="NCBIfam" id="NF004685">
    <property type="entry name" value="PRK06029.1"/>
    <property type="match status" value="1"/>
</dbReference>
<protein>
    <recommendedName>
        <fullName evidence="7">Flavin prenyltransferase UbiX</fullName>
        <ecNumber evidence="7">2.5.1.129</ecNumber>
    </recommendedName>
</protein>
<evidence type="ECO:0000256" key="5">
    <source>
        <dbReference type="ARBA" id="ARBA00050612"/>
    </source>
</evidence>
<dbReference type="RefSeq" id="WP_072717730.1">
    <property type="nucleotide sequence ID" value="NZ_LN889782.1"/>
</dbReference>
<evidence type="ECO:0000259" key="8">
    <source>
        <dbReference type="Pfam" id="PF02441"/>
    </source>
</evidence>
<dbReference type="PANTHER" id="PTHR43374">
    <property type="entry name" value="FLAVIN PRENYLTRANSFERASE"/>
    <property type="match status" value="1"/>
</dbReference>
<dbReference type="InterPro" id="IPR003382">
    <property type="entry name" value="Flavoprotein"/>
</dbReference>
<dbReference type="Pfam" id="PF02441">
    <property type="entry name" value="Flavoprotein"/>
    <property type="match status" value="1"/>
</dbReference>
<dbReference type="STRING" id="671072.PL9214290342"/>
<dbReference type="GO" id="GO:0106141">
    <property type="term" value="F:flavin prenyltransferase activity"/>
    <property type="evidence" value="ECO:0007669"/>
    <property type="project" value="UniProtKB-EC"/>
</dbReference>
<evidence type="ECO:0000313" key="9">
    <source>
        <dbReference type="EMBL" id="CUR30751.1"/>
    </source>
</evidence>
<dbReference type="EMBL" id="CZDF01000132">
    <property type="protein sequence ID" value="CUR30751.1"/>
    <property type="molecule type" value="Genomic_DNA"/>
</dbReference>
<evidence type="ECO:0000256" key="1">
    <source>
        <dbReference type="ARBA" id="ARBA00022602"/>
    </source>
</evidence>
<dbReference type="InterPro" id="IPR004507">
    <property type="entry name" value="UbiX-like"/>
</dbReference>
<accession>A0A1J1LDS4</accession>
<comment type="similarity">
    <text evidence="6 7">Belongs to the UbiX/PAD1 family.</text>
</comment>
<keyword evidence="1 7" id="KW-0637">Prenyltransferase</keyword>
<sequence length="197" mass="21488">MTSSKRLIVGISGASGIIYAVRLLELLQKTDVETHLVVSRAGEITRTHELGLDAKHLHNLASVSYSINDVGAAISSGSFRTMGMVILPCSMKTLAEIATGVTSNLLTRAADVVLKERRRLVLMVRETPLHAIHLKNMLTVTECGGIIMPPVPAFYTMPESIDEMVTNTVCRVLDLFDIEVGQLKRWGEEIDLGGSKM</sequence>
<feature type="domain" description="Flavoprotein" evidence="8">
    <location>
        <begin position="5"/>
        <end position="174"/>
    </location>
</feature>
<comment type="catalytic activity">
    <reaction evidence="5 7">
        <text>dimethylallyl phosphate + FMNH2 = prenylated FMNH2 + phosphate</text>
        <dbReference type="Rhea" id="RHEA:37743"/>
        <dbReference type="ChEBI" id="CHEBI:43474"/>
        <dbReference type="ChEBI" id="CHEBI:57618"/>
        <dbReference type="ChEBI" id="CHEBI:87467"/>
        <dbReference type="ChEBI" id="CHEBI:88052"/>
        <dbReference type="EC" id="2.5.1.129"/>
    </reaction>
</comment>
<dbReference type="OrthoDB" id="9781577at2"/>
<evidence type="ECO:0000256" key="2">
    <source>
        <dbReference type="ARBA" id="ARBA00022630"/>
    </source>
</evidence>
<dbReference type="Gene3D" id="3.40.50.1950">
    <property type="entry name" value="Flavin prenyltransferase-like"/>
    <property type="match status" value="1"/>
</dbReference>
<dbReference type="AlphaFoldDB" id="A0A1J1LDS4"/>
<name>A0A1J1LDS4_9CYAN</name>
<dbReference type="FunFam" id="3.40.50.1950:FF:000001">
    <property type="entry name" value="Flavin prenyltransferase UbiX"/>
    <property type="match status" value="1"/>
</dbReference>
<feature type="binding site" evidence="7">
    <location>
        <begin position="90"/>
        <end position="93"/>
    </location>
    <ligand>
        <name>FMN</name>
        <dbReference type="ChEBI" id="CHEBI:58210"/>
    </ligand>
</feature>
<evidence type="ECO:0000256" key="4">
    <source>
        <dbReference type="ARBA" id="ARBA00022679"/>
    </source>
</evidence>
<keyword evidence="4 7" id="KW-0808">Transferase</keyword>
<evidence type="ECO:0000313" key="10">
    <source>
        <dbReference type="Proteomes" id="UP000184315"/>
    </source>
</evidence>